<evidence type="ECO:0000256" key="1">
    <source>
        <dbReference type="SAM" id="MobiDB-lite"/>
    </source>
</evidence>
<evidence type="ECO:0000313" key="6">
    <source>
        <dbReference type="Proteomes" id="UP001596411"/>
    </source>
</evidence>
<dbReference type="Gene3D" id="3.30.450.20">
    <property type="entry name" value="PAS domain"/>
    <property type="match status" value="2"/>
</dbReference>
<keyword evidence="5" id="KW-0548">Nucleotidyltransferase</keyword>
<dbReference type="PANTHER" id="PTHR46663:SF3">
    <property type="entry name" value="SLL0267 PROTEIN"/>
    <property type="match status" value="1"/>
</dbReference>
<dbReference type="InterPro" id="IPR001610">
    <property type="entry name" value="PAC"/>
</dbReference>
<dbReference type="PROSITE" id="PS50112">
    <property type="entry name" value="PAS"/>
    <property type="match status" value="2"/>
</dbReference>
<dbReference type="Gene3D" id="3.30.70.270">
    <property type="match status" value="1"/>
</dbReference>
<protein>
    <submittedName>
        <fullName evidence="5">Diguanylate cyclase</fullName>
        <ecNumber evidence="5">2.7.7.65</ecNumber>
    </submittedName>
</protein>
<dbReference type="PROSITE" id="PS50113">
    <property type="entry name" value="PAC"/>
    <property type="match status" value="2"/>
</dbReference>
<reference evidence="6" key="1">
    <citation type="journal article" date="2019" name="Int. J. Syst. Evol. Microbiol.">
        <title>The Global Catalogue of Microorganisms (GCM) 10K type strain sequencing project: providing services to taxonomists for standard genome sequencing and annotation.</title>
        <authorList>
            <consortium name="The Broad Institute Genomics Platform"/>
            <consortium name="The Broad Institute Genome Sequencing Center for Infectious Disease"/>
            <person name="Wu L."/>
            <person name="Ma J."/>
        </authorList>
    </citation>
    <scope>NUCLEOTIDE SEQUENCE [LARGE SCALE GENOMIC DNA]</scope>
    <source>
        <strain evidence="6">CGMCC 1.13666</strain>
    </source>
</reference>
<dbReference type="Pfam" id="PF00990">
    <property type="entry name" value="GGDEF"/>
    <property type="match status" value="1"/>
</dbReference>
<proteinExistence type="predicted"/>
<dbReference type="NCBIfam" id="TIGR00254">
    <property type="entry name" value="GGDEF"/>
    <property type="match status" value="1"/>
</dbReference>
<feature type="domain" description="PAS" evidence="2">
    <location>
        <begin position="31"/>
        <end position="77"/>
    </location>
</feature>
<dbReference type="SMART" id="SM00091">
    <property type="entry name" value="PAS"/>
    <property type="match status" value="2"/>
</dbReference>
<dbReference type="InterPro" id="IPR000160">
    <property type="entry name" value="GGDEF_dom"/>
</dbReference>
<dbReference type="RefSeq" id="WP_346063301.1">
    <property type="nucleotide sequence ID" value="NZ_BAAADR010000017.1"/>
</dbReference>
<dbReference type="CDD" id="cd00130">
    <property type="entry name" value="PAS"/>
    <property type="match status" value="2"/>
</dbReference>
<comment type="caution">
    <text evidence="5">The sequence shown here is derived from an EMBL/GenBank/DDBJ whole genome shotgun (WGS) entry which is preliminary data.</text>
</comment>
<evidence type="ECO:0000259" key="4">
    <source>
        <dbReference type="PROSITE" id="PS50887"/>
    </source>
</evidence>
<dbReference type="EC" id="2.7.7.65" evidence="5"/>
<dbReference type="Proteomes" id="UP001596411">
    <property type="component" value="Unassembled WGS sequence"/>
</dbReference>
<dbReference type="PANTHER" id="PTHR46663">
    <property type="entry name" value="DIGUANYLATE CYCLASE DGCT-RELATED"/>
    <property type="match status" value="1"/>
</dbReference>
<feature type="region of interest" description="Disordered" evidence="1">
    <location>
        <begin position="1"/>
        <end position="22"/>
    </location>
</feature>
<dbReference type="NCBIfam" id="TIGR00229">
    <property type="entry name" value="sensory_box"/>
    <property type="match status" value="2"/>
</dbReference>
<accession>A0ABW2EXW2</accession>
<dbReference type="GO" id="GO:0052621">
    <property type="term" value="F:diguanylate cyclase activity"/>
    <property type="evidence" value="ECO:0007669"/>
    <property type="project" value="UniProtKB-EC"/>
</dbReference>
<evidence type="ECO:0000259" key="3">
    <source>
        <dbReference type="PROSITE" id="PS50113"/>
    </source>
</evidence>
<gene>
    <name evidence="5" type="ORF">ACFQH5_14760</name>
</gene>
<evidence type="ECO:0000313" key="5">
    <source>
        <dbReference type="EMBL" id="MFC7090812.1"/>
    </source>
</evidence>
<dbReference type="SUPFAM" id="SSF55785">
    <property type="entry name" value="PYP-like sensor domain (PAS domain)"/>
    <property type="match status" value="2"/>
</dbReference>
<dbReference type="SMART" id="SM00267">
    <property type="entry name" value="GGDEF"/>
    <property type="match status" value="1"/>
</dbReference>
<dbReference type="SUPFAM" id="SSF55073">
    <property type="entry name" value="Nucleotide cyclase"/>
    <property type="match status" value="1"/>
</dbReference>
<dbReference type="InterPro" id="IPR000700">
    <property type="entry name" value="PAS-assoc_C"/>
</dbReference>
<organism evidence="5 6">
    <name type="scientific">Halomonas salifodinae</name>
    <dbReference type="NCBI Taxonomy" id="438745"/>
    <lineage>
        <taxon>Bacteria</taxon>
        <taxon>Pseudomonadati</taxon>
        <taxon>Pseudomonadota</taxon>
        <taxon>Gammaproteobacteria</taxon>
        <taxon>Oceanospirillales</taxon>
        <taxon>Halomonadaceae</taxon>
        <taxon>Halomonas</taxon>
    </lineage>
</organism>
<dbReference type="InterPro" id="IPR000014">
    <property type="entry name" value="PAS"/>
</dbReference>
<evidence type="ECO:0000259" key="2">
    <source>
        <dbReference type="PROSITE" id="PS50112"/>
    </source>
</evidence>
<dbReference type="InterPro" id="IPR043128">
    <property type="entry name" value="Rev_trsase/Diguanyl_cyclase"/>
</dbReference>
<dbReference type="EMBL" id="JBHSZP010000028">
    <property type="protein sequence ID" value="MFC7090812.1"/>
    <property type="molecule type" value="Genomic_DNA"/>
</dbReference>
<feature type="domain" description="PAC" evidence="3">
    <location>
        <begin position="225"/>
        <end position="277"/>
    </location>
</feature>
<dbReference type="InterPro" id="IPR035965">
    <property type="entry name" value="PAS-like_dom_sf"/>
</dbReference>
<name>A0ABW2EXW2_9GAMM</name>
<feature type="domain" description="PAC" evidence="3">
    <location>
        <begin position="102"/>
        <end position="156"/>
    </location>
</feature>
<dbReference type="SMART" id="SM00086">
    <property type="entry name" value="PAC"/>
    <property type="match status" value="2"/>
</dbReference>
<keyword evidence="5" id="KW-0808">Transferase</keyword>
<dbReference type="CDD" id="cd01949">
    <property type="entry name" value="GGDEF"/>
    <property type="match status" value="1"/>
</dbReference>
<feature type="domain" description="GGDEF" evidence="4">
    <location>
        <begin position="309"/>
        <end position="437"/>
    </location>
</feature>
<dbReference type="Pfam" id="PF13426">
    <property type="entry name" value="PAS_9"/>
    <property type="match status" value="2"/>
</dbReference>
<feature type="domain" description="PAS" evidence="2">
    <location>
        <begin position="150"/>
        <end position="198"/>
    </location>
</feature>
<dbReference type="InterPro" id="IPR029787">
    <property type="entry name" value="Nucleotide_cyclase"/>
</dbReference>
<keyword evidence="6" id="KW-1185">Reference proteome</keyword>
<dbReference type="PROSITE" id="PS50887">
    <property type="entry name" value="GGDEF"/>
    <property type="match status" value="1"/>
</dbReference>
<sequence length="445" mass="49646">MESRIESRIEPAPRADDRDEASRLDRRVASDCRLLAIAIEQSPVATAITDAEGRFEFVNRRFIEVTGYGRDELLGQTPALIKSGHTPPAVYQSLWRTLAAGEVWRGELLNRKKSGELYWEAEIITPVRDGQSGMVRYVVVKEDITQRKRHESELRLLATAFETGQATLITDAEMRIERVNAAFSAITGYRAEEVIGETPRLFKSGRHDEAFYAALWEAVLTTGHWQGEIWNRNKAGEVYPLWQSITAVADEAGEIRNFVAVFHNISERKRMERELARQATRDHLTGALNRRGFDEALAGALVEAECQARPMSLLLFDIDHFKAVNDRHGHDRGDAILRALARRVQACLRSSDLLARWGGEEFTLLLPGTDPSGARTIAERLRQAVAAAPFAGLSVTISLGVASHRPGESAQALLQRADAALYQAKGQGRNRVMVDGQDRHISVEF</sequence>
<dbReference type="InterPro" id="IPR052163">
    <property type="entry name" value="DGC-Regulatory_Protein"/>
</dbReference>